<dbReference type="SMART" id="SM00028">
    <property type="entry name" value="TPR"/>
    <property type="match status" value="6"/>
</dbReference>
<keyword evidence="1" id="KW-0677">Repeat</keyword>
<dbReference type="RefSeq" id="WP_076354245.1">
    <property type="nucleotide sequence ID" value="NZ_CP033926.1"/>
</dbReference>
<evidence type="ECO:0000313" key="5">
    <source>
        <dbReference type="EMBL" id="AZA98149.1"/>
    </source>
</evidence>
<keyword evidence="8" id="KW-1185">Reference proteome</keyword>
<feature type="repeat" description="TPR" evidence="3">
    <location>
        <begin position="90"/>
        <end position="123"/>
    </location>
</feature>
<dbReference type="InterPro" id="IPR019734">
    <property type="entry name" value="TPR_rpt"/>
</dbReference>
<evidence type="ECO:0000313" key="7">
    <source>
        <dbReference type="Proteomes" id="UP000186106"/>
    </source>
</evidence>
<dbReference type="Gene3D" id="1.25.40.10">
    <property type="entry name" value="Tetratricopeptide repeat domain"/>
    <property type="match status" value="2"/>
</dbReference>
<dbReference type="InterPro" id="IPR011990">
    <property type="entry name" value="TPR-like_helical_dom_sf"/>
</dbReference>
<organism evidence="6 7">
    <name type="scientific">Chryseobacterium joostei</name>
    <dbReference type="NCBI Taxonomy" id="112234"/>
    <lineage>
        <taxon>Bacteria</taxon>
        <taxon>Pseudomonadati</taxon>
        <taxon>Bacteroidota</taxon>
        <taxon>Flavobacteriia</taxon>
        <taxon>Flavobacteriales</taxon>
        <taxon>Weeksellaceae</taxon>
        <taxon>Chryseobacterium group</taxon>
        <taxon>Chryseobacterium</taxon>
    </lineage>
</organism>
<evidence type="ECO:0000256" key="4">
    <source>
        <dbReference type="SAM" id="SignalP"/>
    </source>
</evidence>
<proteinExistence type="predicted"/>
<dbReference type="PANTHER" id="PTHR44858">
    <property type="entry name" value="TETRATRICOPEPTIDE REPEAT PROTEIN 6"/>
    <property type="match status" value="1"/>
</dbReference>
<feature type="repeat" description="TPR" evidence="3">
    <location>
        <begin position="56"/>
        <end position="89"/>
    </location>
</feature>
<dbReference type="InterPro" id="IPR050498">
    <property type="entry name" value="Ycf3"/>
</dbReference>
<keyword evidence="2 3" id="KW-0802">TPR repeat</keyword>
<evidence type="ECO:0000256" key="2">
    <source>
        <dbReference type="ARBA" id="ARBA00022803"/>
    </source>
</evidence>
<feature type="repeat" description="TPR" evidence="3">
    <location>
        <begin position="124"/>
        <end position="157"/>
    </location>
</feature>
<feature type="chain" id="PRO_5044563444" evidence="4">
    <location>
        <begin position="21"/>
        <end position="271"/>
    </location>
</feature>
<evidence type="ECO:0000256" key="1">
    <source>
        <dbReference type="ARBA" id="ARBA00022737"/>
    </source>
</evidence>
<dbReference type="EMBL" id="FTNZ01000004">
    <property type="protein sequence ID" value="SIS35671.1"/>
    <property type="molecule type" value="Genomic_DNA"/>
</dbReference>
<feature type="repeat" description="TPR" evidence="3">
    <location>
        <begin position="191"/>
        <end position="224"/>
    </location>
</feature>
<keyword evidence="4" id="KW-0732">Signal</keyword>
<sequence length="271" mass="30693">MKKSLLLLASISLFSLNIYGQDKKTAEECFKKADYKCAEEQYSQLAEKEQIQKFKSEYYNYLGTAQRRLGKTDFAFKSYEKALKTDPRSASVYVNLASLHSQKGDKTKALEYIENGLKLDAENPDFYLMRSKIYDSQGKKELAMKDLNQILSFAPDNIFAKTGLANLKKNNDDLEGALKDYNKLIAEKPESLLYNGRADVYLKMKKTKEALADVSKAISIDPKFAQSFVTKAMILFEMAKPKEACDNLNKAVGLGYEKAILADYFAKCTKK</sequence>
<dbReference type="KEGG" id="cjt:EG359_00330"/>
<gene>
    <name evidence="5" type="ORF">EG359_00330</name>
    <name evidence="6" type="ORF">SAMN05421768_104452</name>
</gene>
<evidence type="ECO:0000313" key="8">
    <source>
        <dbReference type="Proteomes" id="UP000279541"/>
    </source>
</evidence>
<dbReference type="STRING" id="112234.SAMN05421768_104452"/>
<evidence type="ECO:0000313" key="6">
    <source>
        <dbReference type="EMBL" id="SIS35671.1"/>
    </source>
</evidence>
<dbReference type="SUPFAM" id="SSF48452">
    <property type="entry name" value="TPR-like"/>
    <property type="match status" value="1"/>
</dbReference>
<dbReference type="OrthoDB" id="712930at2"/>
<dbReference type="Proteomes" id="UP000279541">
    <property type="component" value="Chromosome"/>
</dbReference>
<evidence type="ECO:0000256" key="3">
    <source>
        <dbReference type="PROSITE-ProRule" id="PRU00339"/>
    </source>
</evidence>
<name>A0A1N7IFD7_9FLAO</name>
<accession>A0A1N7IFD7</accession>
<reference evidence="5 8" key="2">
    <citation type="submission" date="2018-11" db="EMBL/GenBank/DDBJ databases">
        <title>Proposal to divide the Flavobacteriaceae and reorganize its genera based on Amino Acid Identity values calculated from whole genome sequences.</title>
        <authorList>
            <person name="Nicholson A.C."/>
            <person name="Gulvik C.A."/>
            <person name="Whitney A.M."/>
            <person name="Humrighouse B.W."/>
            <person name="Bell M."/>
            <person name="Holmes B."/>
            <person name="Steigerwalt A.G."/>
            <person name="Villarma A."/>
            <person name="Sheth M."/>
            <person name="Batra D."/>
            <person name="Pryor J."/>
            <person name="Bernardet J.-F."/>
            <person name="Hugo C."/>
            <person name="Kampfer P."/>
            <person name="Newman J."/>
            <person name="McQuiston J.R."/>
        </authorList>
    </citation>
    <scope>NUCLEOTIDE SEQUENCE [LARGE SCALE GENOMIC DNA]</scope>
    <source>
        <strain evidence="5 8">DSM 16927</strain>
    </source>
</reference>
<dbReference type="Proteomes" id="UP000186106">
    <property type="component" value="Unassembled WGS sequence"/>
</dbReference>
<dbReference type="AlphaFoldDB" id="A0A1N7IFD7"/>
<feature type="signal peptide" evidence="4">
    <location>
        <begin position="1"/>
        <end position="20"/>
    </location>
</feature>
<dbReference type="Pfam" id="PF13181">
    <property type="entry name" value="TPR_8"/>
    <property type="match status" value="4"/>
</dbReference>
<protein>
    <submittedName>
        <fullName evidence="6">Tetratricopeptide repeat-containing protein</fullName>
    </submittedName>
</protein>
<dbReference type="EMBL" id="CP033926">
    <property type="protein sequence ID" value="AZA98149.1"/>
    <property type="molecule type" value="Genomic_DNA"/>
</dbReference>
<dbReference type="PROSITE" id="PS50005">
    <property type="entry name" value="TPR"/>
    <property type="match status" value="4"/>
</dbReference>
<dbReference type="PANTHER" id="PTHR44858:SF1">
    <property type="entry name" value="UDP-N-ACETYLGLUCOSAMINE--PEPTIDE N-ACETYLGLUCOSAMINYLTRANSFERASE SPINDLY-RELATED"/>
    <property type="match status" value="1"/>
</dbReference>
<reference evidence="6 7" key="1">
    <citation type="submission" date="2017-01" db="EMBL/GenBank/DDBJ databases">
        <authorList>
            <person name="Mah S.A."/>
            <person name="Swanson W.J."/>
            <person name="Moy G.W."/>
            <person name="Vacquier V.D."/>
        </authorList>
    </citation>
    <scope>NUCLEOTIDE SEQUENCE [LARGE SCALE GENOMIC DNA]</scope>
    <source>
        <strain evidence="6 7">DSM 16927</strain>
    </source>
</reference>